<comment type="caution">
    <text evidence="2">The sequence shown here is derived from an EMBL/GenBank/DDBJ whole genome shotgun (WGS) entry which is preliminary data.</text>
</comment>
<dbReference type="Proteomes" id="UP000252458">
    <property type="component" value="Unassembled WGS sequence"/>
</dbReference>
<keyword evidence="1" id="KW-0812">Transmembrane</keyword>
<keyword evidence="3" id="KW-1185">Reference proteome</keyword>
<gene>
    <name evidence="2" type="ORF">DPV79_09220</name>
</gene>
<accession>A0A365QZC9</accession>
<keyword evidence="1" id="KW-1133">Transmembrane helix</keyword>
<evidence type="ECO:0000313" key="3">
    <source>
        <dbReference type="Proteomes" id="UP000252458"/>
    </source>
</evidence>
<sequence length="111" mass="12258">MKRTGLALLGFVWGLLVTWASGYTFSHMHWPTPPSHSTGCNDLEHCGSHAAFFLVTLGLLIWPAIVFCLLNAVAYKRWSNRKWGTVFAVATLLVVLFYLATYAVPALGLFG</sequence>
<keyword evidence="1" id="KW-0472">Membrane</keyword>
<feature type="transmembrane region" description="Helical" evidence="1">
    <location>
        <begin position="51"/>
        <end position="74"/>
    </location>
</feature>
<evidence type="ECO:0000313" key="2">
    <source>
        <dbReference type="EMBL" id="RBB41099.1"/>
    </source>
</evidence>
<organism evidence="2 3">
    <name type="scientific">Burkholderia reimsis</name>
    <dbReference type="NCBI Taxonomy" id="2234132"/>
    <lineage>
        <taxon>Bacteria</taxon>
        <taxon>Pseudomonadati</taxon>
        <taxon>Pseudomonadota</taxon>
        <taxon>Betaproteobacteria</taxon>
        <taxon>Burkholderiales</taxon>
        <taxon>Burkholderiaceae</taxon>
        <taxon>Burkholderia</taxon>
    </lineage>
</organism>
<protein>
    <recommendedName>
        <fullName evidence="4">Transmembrane protein</fullName>
    </recommendedName>
</protein>
<dbReference type="EMBL" id="QMFZ01000005">
    <property type="protein sequence ID" value="RBB41099.1"/>
    <property type="molecule type" value="Genomic_DNA"/>
</dbReference>
<dbReference type="AlphaFoldDB" id="A0A365QZC9"/>
<proteinExistence type="predicted"/>
<name>A0A365QZC9_9BURK</name>
<feature type="transmembrane region" description="Helical" evidence="1">
    <location>
        <begin position="86"/>
        <end position="110"/>
    </location>
</feature>
<evidence type="ECO:0008006" key="4">
    <source>
        <dbReference type="Google" id="ProtNLM"/>
    </source>
</evidence>
<reference evidence="2 3" key="1">
    <citation type="submission" date="2018-06" db="EMBL/GenBank/DDBJ databases">
        <title>Draft genome sequence of Burkholderia reimsis strain BE51 isolated from a French agricultural soil.</title>
        <authorList>
            <person name="Esmaeel Q."/>
        </authorList>
    </citation>
    <scope>NUCLEOTIDE SEQUENCE [LARGE SCALE GENOMIC DNA]</scope>
    <source>
        <strain evidence="2 3">BE51</strain>
    </source>
</reference>
<evidence type="ECO:0000256" key="1">
    <source>
        <dbReference type="SAM" id="Phobius"/>
    </source>
</evidence>